<sequence>MAAAQQYFPYPQGKGTLMPGQTIIVNKYTIQIERYLSQGGFAHVYLVRTPTPVYNTTHHVLKRIAVPDQTMLAEVKKEVDIMRSLKGHPNIVHFIDAAWHKMSNGMFEIFILMEYCPGGGIIDMMNRRLRERLTEAEILQIFVDVCEAVAYMHNLRPPLLHRDLKVENILQSSHTSYKLCDFGSSAPVSKAPSNMQELRAIEADLNKHTTMQYRAPEMIDVHMRRPIDEKSDVWALGVLLYKLCYYTTPFEEHGPLAILQVSYKIPPYPVYSPQLNSLIGKMLKDHGTTRPTIFEVLSDIHRMRGTKSQFQYNAPVPQPLSQSRLPRPGQSPISILDSKSRSHQSSTSVPPVVSQGQLAREKVMEAIAPMRRGRPTPPKEHAAGPKPNSRPSSPQKSFMGGNLSKSNFDEINMTGDEKAWKTWTTGAQQSPKPPSLLGNNDAWRIENDKGHVQANPRAGFNDNFADKFTEPSAPIMKVISRQNLPPKSYSHSPSPSIESSTPVRYTPQATAGYLERKIPRTEKDAFDGLGLGFPSEKRQPTLGEARKLRTGLAIVSSTRPNRLEQEGRPVASPKPSFLTPQPYMQTQGFLSTSPSDMSNIGPTTQAASRPSSSMNIDGMPMESRFPSLEELDASFSGTSGNQRTQSRPPFSAKSSYMDRSPNIPQEPKSNGASDAVTTAATTAYDKQGSSHTRVFEAADDTGDSLRLNKNKALPSTMMGGLGPRRVASLTLKPTVTRRQTSISTKLKPTTDTDAPTALGLLHPPEEEKSPLPLTSSPSRPRDWLTGEDSFPSTPIQSDVPVLRQSPRKRASVIEKSDIEREATVARPQHAAVVQQLAPEPDFVAEISPTVTKFTQLYPPVESTDKNAHETRTSSGGEEIDDSSSSSADEGPEDVNRLSVVAKSGSVGRSSRRHGRQSSVHDLVDLWGGGVQQKDSTTKSQNEEVSPLRERAHDSSLVLKALSASIKRPSSPELQELVKQPPSVESKRTIPSGRTPPPSSGRARPQSLFLFPSKSAETPSHSSTLLEAPPEPKRRESRRNSITDMVERYEAISMQGPVPRSPSPLAMKKTSSGKGTSQPYGGDSLPSLTIPSAPTTPVKMQRPSPTRVKALASPSYKAEVPAVSAASAVTTSVPRARKQSLKPFENPKPPVSLQKLLSVDDKKERPSAVADRSPSPERSYQGVGKLIDQWQRKAEAAEPPAWNKRASIITKRPP</sequence>
<dbReference type="InterPro" id="IPR000719">
    <property type="entry name" value="Prot_kinase_dom"/>
</dbReference>
<evidence type="ECO:0000256" key="8">
    <source>
        <dbReference type="ARBA" id="ARBA00048679"/>
    </source>
</evidence>
<feature type="region of interest" description="Disordered" evidence="9">
    <location>
        <begin position="855"/>
        <end position="1213"/>
    </location>
</feature>
<dbReference type="InterPro" id="IPR011009">
    <property type="entry name" value="Kinase-like_dom_sf"/>
</dbReference>
<accession>A0A0C2TVZ8</accession>
<dbReference type="HOGENOM" id="CLU_003223_0_0_1"/>
<evidence type="ECO:0000313" key="12">
    <source>
        <dbReference type="Proteomes" id="UP000054549"/>
    </source>
</evidence>
<feature type="compositionally biased region" description="Polar residues" evidence="9">
    <location>
        <begin position="578"/>
        <end position="615"/>
    </location>
</feature>
<dbReference type="EC" id="2.7.11.1" evidence="1"/>
<feature type="compositionally biased region" description="Basic and acidic residues" evidence="9">
    <location>
        <begin position="862"/>
        <end position="871"/>
    </location>
</feature>
<feature type="compositionally biased region" description="Low complexity" evidence="9">
    <location>
        <begin position="343"/>
        <end position="357"/>
    </location>
</feature>
<dbReference type="InParanoid" id="A0A0C2TVZ8"/>
<feature type="compositionally biased region" description="Polar residues" evidence="9">
    <location>
        <begin position="736"/>
        <end position="753"/>
    </location>
</feature>
<proteinExistence type="predicted"/>
<evidence type="ECO:0000313" key="11">
    <source>
        <dbReference type="EMBL" id="KIL71569.1"/>
    </source>
</evidence>
<feature type="compositionally biased region" description="Polar residues" evidence="9">
    <location>
        <begin position="635"/>
        <end position="654"/>
    </location>
</feature>
<keyword evidence="5" id="KW-0418">Kinase</keyword>
<keyword evidence="12" id="KW-1185">Reference proteome</keyword>
<feature type="region of interest" description="Disordered" evidence="9">
    <location>
        <begin position="558"/>
        <end position="675"/>
    </location>
</feature>
<feature type="compositionally biased region" description="Polar residues" evidence="9">
    <location>
        <begin position="932"/>
        <end position="943"/>
    </location>
</feature>
<dbReference type="GO" id="GO:0004674">
    <property type="term" value="F:protein serine/threonine kinase activity"/>
    <property type="evidence" value="ECO:0007669"/>
    <property type="project" value="UniProtKB-KW"/>
</dbReference>
<feature type="compositionally biased region" description="Low complexity" evidence="9">
    <location>
        <begin position="898"/>
        <end position="908"/>
    </location>
</feature>
<organism evidence="11 12">
    <name type="scientific">Amanita muscaria (strain Koide BX008)</name>
    <dbReference type="NCBI Taxonomy" id="946122"/>
    <lineage>
        <taxon>Eukaryota</taxon>
        <taxon>Fungi</taxon>
        <taxon>Dikarya</taxon>
        <taxon>Basidiomycota</taxon>
        <taxon>Agaricomycotina</taxon>
        <taxon>Agaricomycetes</taxon>
        <taxon>Agaricomycetidae</taxon>
        <taxon>Agaricales</taxon>
        <taxon>Pluteineae</taxon>
        <taxon>Amanitaceae</taxon>
        <taxon>Amanita</taxon>
    </lineage>
</organism>
<comment type="catalytic activity">
    <reaction evidence="8">
        <text>L-seryl-[protein] + ATP = O-phospho-L-seryl-[protein] + ADP + H(+)</text>
        <dbReference type="Rhea" id="RHEA:17989"/>
        <dbReference type="Rhea" id="RHEA-COMP:9863"/>
        <dbReference type="Rhea" id="RHEA-COMP:11604"/>
        <dbReference type="ChEBI" id="CHEBI:15378"/>
        <dbReference type="ChEBI" id="CHEBI:29999"/>
        <dbReference type="ChEBI" id="CHEBI:30616"/>
        <dbReference type="ChEBI" id="CHEBI:83421"/>
        <dbReference type="ChEBI" id="CHEBI:456216"/>
        <dbReference type="EC" id="2.7.11.1"/>
    </reaction>
</comment>
<evidence type="ECO:0000256" key="2">
    <source>
        <dbReference type="ARBA" id="ARBA00022527"/>
    </source>
</evidence>
<evidence type="ECO:0000256" key="7">
    <source>
        <dbReference type="ARBA" id="ARBA00047899"/>
    </source>
</evidence>
<feature type="region of interest" description="Disordered" evidence="9">
    <location>
        <begin position="312"/>
        <end position="407"/>
    </location>
</feature>
<dbReference type="AlphaFoldDB" id="A0A0C2TVZ8"/>
<evidence type="ECO:0000256" key="3">
    <source>
        <dbReference type="ARBA" id="ARBA00022679"/>
    </source>
</evidence>
<dbReference type="PANTHER" id="PTHR22967:SF57">
    <property type="entry name" value="AUXILIN, ISOFORM A-RELATED"/>
    <property type="match status" value="1"/>
</dbReference>
<feature type="compositionally biased region" description="Polar residues" evidence="9">
    <location>
        <begin position="1068"/>
        <end position="1078"/>
    </location>
</feature>
<dbReference type="Proteomes" id="UP000054549">
    <property type="component" value="Unassembled WGS sequence"/>
</dbReference>
<keyword evidence="2" id="KW-0723">Serine/threonine-protein kinase</keyword>
<comment type="catalytic activity">
    <reaction evidence="7">
        <text>L-threonyl-[protein] + ATP = O-phospho-L-threonyl-[protein] + ADP + H(+)</text>
        <dbReference type="Rhea" id="RHEA:46608"/>
        <dbReference type="Rhea" id="RHEA-COMP:11060"/>
        <dbReference type="Rhea" id="RHEA-COMP:11605"/>
        <dbReference type="ChEBI" id="CHEBI:15378"/>
        <dbReference type="ChEBI" id="CHEBI:30013"/>
        <dbReference type="ChEBI" id="CHEBI:30616"/>
        <dbReference type="ChEBI" id="CHEBI:61977"/>
        <dbReference type="ChEBI" id="CHEBI:456216"/>
        <dbReference type="EC" id="2.7.11.1"/>
    </reaction>
</comment>
<feature type="region of interest" description="Disordered" evidence="9">
    <location>
        <begin position="736"/>
        <end position="812"/>
    </location>
</feature>
<dbReference type="Gene3D" id="1.10.510.10">
    <property type="entry name" value="Transferase(Phosphotransferase) domain 1"/>
    <property type="match status" value="1"/>
</dbReference>
<dbReference type="GO" id="GO:0007015">
    <property type="term" value="P:actin filament organization"/>
    <property type="evidence" value="ECO:0007669"/>
    <property type="project" value="TreeGrafter"/>
</dbReference>
<keyword evidence="4" id="KW-0547">Nucleotide-binding</keyword>
<evidence type="ECO:0000256" key="6">
    <source>
        <dbReference type="ARBA" id="ARBA00022840"/>
    </source>
</evidence>
<feature type="compositionally biased region" description="Polar residues" evidence="9">
    <location>
        <begin position="1085"/>
        <end position="1094"/>
    </location>
</feature>
<feature type="compositionally biased region" description="Polar residues" evidence="9">
    <location>
        <begin position="1014"/>
        <end position="1024"/>
    </location>
</feature>
<dbReference type="SUPFAM" id="SSF56112">
    <property type="entry name" value="Protein kinase-like (PK-like)"/>
    <property type="match status" value="1"/>
</dbReference>
<dbReference type="GO" id="GO:0005524">
    <property type="term" value="F:ATP binding"/>
    <property type="evidence" value="ECO:0007669"/>
    <property type="project" value="UniProtKB-KW"/>
</dbReference>
<dbReference type="EMBL" id="KN818222">
    <property type="protein sequence ID" value="KIL71569.1"/>
    <property type="molecule type" value="Genomic_DNA"/>
</dbReference>
<dbReference type="PANTHER" id="PTHR22967">
    <property type="entry name" value="SERINE/THREONINE PROTEIN KINASE"/>
    <property type="match status" value="1"/>
</dbReference>
<reference evidence="11 12" key="1">
    <citation type="submission" date="2014-04" db="EMBL/GenBank/DDBJ databases">
        <title>Evolutionary Origins and Diversification of the Mycorrhizal Mutualists.</title>
        <authorList>
            <consortium name="DOE Joint Genome Institute"/>
            <consortium name="Mycorrhizal Genomics Consortium"/>
            <person name="Kohler A."/>
            <person name="Kuo A."/>
            <person name="Nagy L.G."/>
            <person name="Floudas D."/>
            <person name="Copeland A."/>
            <person name="Barry K.W."/>
            <person name="Cichocki N."/>
            <person name="Veneault-Fourrey C."/>
            <person name="LaButti K."/>
            <person name="Lindquist E.A."/>
            <person name="Lipzen A."/>
            <person name="Lundell T."/>
            <person name="Morin E."/>
            <person name="Murat C."/>
            <person name="Riley R."/>
            <person name="Ohm R."/>
            <person name="Sun H."/>
            <person name="Tunlid A."/>
            <person name="Henrissat B."/>
            <person name="Grigoriev I.V."/>
            <person name="Hibbett D.S."/>
            <person name="Martin F."/>
        </authorList>
    </citation>
    <scope>NUCLEOTIDE SEQUENCE [LARGE SCALE GENOMIC DNA]</scope>
    <source>
        <strain evidence="11 12">Koide BX008</strain>
    </source>
</reference>
<feature type="compositionally biased region" description="Low complexity" evidence="9">
    <location>
        <begin position="1119"/>
        <end position="1133"/>
    </location>
</feature>
<feature type="region of interest" description="Disordered" evidence="9">
    <location>
        <begin position="484"/>
        <end position="503"/>
    </location>
</feature>
<evidence type="ECO:0000259" key="10">
    <source>
        <dbReference type="PROSITE" id="PS50011"/>
    </source>
</evidence>
<dbReference type="OrthoDB" id="2018507at2759"/>
<keyword evidence="3" id="KW-0808">Transferase</keyword>
<evidence type="ECO:0000256" key="4">
    <source>
        <dbReference type="ARBA" id="ARBA00022741"/>
    </source>
</evidence>
<feature type="domain" description="Protein kinase" evidence="10">
    <location>
        <begin position="30"/>
        <end position="304"/>
    </location>
</feature>
<name>A0A0C2TVZ8_AMAMK</name>
<keyword evidence="6" id="KW-0067">ATP-binding</keyword>
<evidence type="ECO:0000256" key="9">
    <source>
        <dbReference type="SAM" id="MobiDB-lite"/>
    </source>
</evidence>
<protein>
    <recommendedName>
        <fullName evidence="1">non-specific serine/threonine protein kinase</fullName>
        <ecNumber evidence="1">2.7.11.1</ecNumber>
    </recommendedName>
</protein>
<evidence type="ECO:0000256" key="5">
    <source>
        <dbReference type="ARBA" id="ARBA00022777"/>
    </source>
</evidence>
<gene>
    <name evidence="11" type="ORF">M378DRAFT_155155</name>
</gene>
<dbReference type="GO" id="GO:0005737">
    <property type="term" value="C:cytoplasm"/>
    <property type="evidence" value="ECO:0007669"/>
    <property type="project" value="TreeGrafter"/>
</dbReference>
<dbReference type="Pfam" id="PF00069">
    <property type="entry name" value="Pkinase"/>
    <property type="match status" value="1"/>
</dbReference>
<dbReference type="SMART" id="SM00220">
    <property type="entry name" value="S_TKc"/>
    <property type="match status" value="1"/>
</dbReference>
<feature type="compositionally biased region" description="Basic and acidic residues" evidence="9">
    <location>
        <begin position="1029"/>
        <end position="1049"/>
    </location>
</feature>
<evidence type="ECO:0000256" key="1">
    <source>
        <dbReference type="ARBA" id="ARBA00012513"/>
    </source>
</evidence>
<dbReference type="PROSITE" id="PS50011">
    <property type="entry name" value="PROTEIN_KINASE_DOM"/>
    <property type="match status" value="1"/>
</dbReference>
<feature type="compositionally biased region" description="Low complexity" evidence="9">
    <location>
        <begin position="485"/>
        <end position="502"/>
    </location>
</feature>
<dbReference type="STRING" id="946122.A0A0C2TVZ8"/>
<dbReference type="GO" id="GO:0000147">
    <property type="term" value="P:actin cortical patch assembly"/>
    <property type="evidence" value="ECO:0007669"/>
    <property type="project" value="TreeGrafter"/>
</dbReference>